<dbReference type="CDD" id="cd02248">
    <property type="entry name" value="Peptidase_C1A"/>
    <property type="match status" value="1"/>
</dbReference>
<dbReference type="PROSITE" id="PS00639">
    <property type="entry name" value="THIOL_PROTEASE_HIS"/>
    <property type="match status" value="1"/>
</dbReference>
<dbReference type="InterPro" id="IPR038765">
    <property type="entry name" value="Papain-like_cys_pep_sf"/>
</dbReference>
<evidence type="ECO:0000259" key="2">
    <source>
        <dbReference type="SMART" id="SM00645"/>
    </source>
</evidence>
<reference evidence="4" key="1">
    <citation type="submission" date="2025-08" db="UniProtKB">
        <authorList>
            <consortium name="RefSeq"/>
        </authorList>
    </citation>
    <scope>IDENTIFICATION</scope>
    <source>
        <strain evidence="4">Airmid</strain>
    </source>
</reference>
<dbReference type="OrthoDB" id="65740at2759"/>
<protein>
    <submittedName>
        <fullName evidence="4">Cathepsin L-like</fullName>
    </submittedName>
</protein>
<dbReference type="InterPro" id="IPR013128">
    <property type="entry name" value="Peptidase_C1A"/>
</dbReference>
<name>A0A6P6YC00_DERPT</name>
<dbReference type="GO" id="GO:0008234">
    <property type="term" value="F:cysteine-type peptidase activity"/>
    <property type="evidence" value="ECO:0007669"/>
    <property type="project" value="InterPro"/>
</dbReference>
<evidence type="ECO:0000313" key="3">
    <source>
        <dbReference type="Proteomes" id="UP000515146"/>
    </source>
</evidence>
<feature type="domain" description="Peptidase C1A papain C-terminal" evidence="2">
    <location>
        <begin position="1"/>
        <end position="153"/>
    </location>
</feature>
<dbReference type="RefSeq" id="XP_027202963.1">
    <property type="nucleotide sequence ID" value="XM_027347162.1"/>
</dbReference>
<sequence length="154" mass="17309">MVNNIEKDKEFNEYYIVGGKSYPYEGIDDKCRQSQMNKTIGATIHSYVNVRYGDEHALQSAVAKIGPISVAIDADSLYFMFYQSGVYDNEQCSSAFKDLCHAVTAVGYGQLNGKQYWKVKNSWGTDWGINGYVLMSRNKNNQCGIATRPSYPVV</sequence>
<dbReference type="Gene3D" id="3.90.70.10">
    <property type="entry name" value="Cysteine proteinases"/>
    <property type="match status" value="1"/>
</dbReference>
<dbReference type="Pfam" id="PF00112">
    <property type="entry name" value="Peptidase_C1"/>
    <property type="match status" value="1"/>
</dbReference>
<proteinExistence type="inferred from homology"/>
<dbReference type="Proteomes" id="UP000515146">
    <property type="component" value="Unplaced"/>
</dbReference>
<dbReference type="InParanoid" id="A0A6P6YC00"/>
<dbReference type="InterPro" id="IPR000668">
    <property type="entry name" value="Peptidase_C1A_C"/>
</dbReference>
<dbReference type="GO" id="GO:0006508">
    <property type="term" value="P:proteolysis"/>
    <property type="evidence" value="ECO:0007669"/>
    <property type="project" value="InterPro"/>
</dbReference>
<evidence type="ECO:0000256" key="1">
    <source>
        <dbReference type="ARBA" id="ARBA00008455"/>
    </source>
</evidence>
<accession>A0A6P6YC00</accession>
<organism evidence="3 4">
    <name type="scientific">Dermatophagoides pteronyssinus</name>
    <name type="common">European house dust mite</name>
    <dbReference type="NCBI Taxonomy" id="6956"/>
    <lineage>
        <taxon>Eukaryota</taxon>
        <taxon>Metazoa</taxon>
        <taxon>Ecdysozoa</taxon>
        <taxon>Arthropoda</taxon>
        <taxon>Chelicerata</taxon>
        <taxon>Arachnida</taxon>
        <taxon>Acari</taxon>
        <taxon>Acariformes</taxon>
        <taxon>Sarcoptiformes</taxon>
        <taxon>Astigmata</taxon>
        <taxon>Psoroptidia</taxon>
        <taxon>Analgoidea</taxon>
        <taxon>Pyroglyphidae</taxon>
        <taxon>Dermatophagoidinae</taxon>
        <taxon>Dermatophagoides</taxon>
    </lineage>
</organism>
<dbReference type="KEGG" id="dpte:113796872"/>
<dbReference type="SUPFAM" id="SSF54001">
    <property type="entry name" value="Cysteine proteinases"/>
    <property type="match status" value="1"/>
</dbReference>
<dbReference type="OMA" id="EESYWLI"/>
<dbReference type="InterPro" id="IPR025660">
    <property type="entry name" value="Pept_his_AS"/>
</dbReference>
<dbReference type="PANTHER" id="PTHR12411">
    <property type="entry name" value="CYSTEINE PROTEASE FAMILY C1-RELATED"/>
    <property type="match status" value="1"/>
</dbReference>
<gene>
    <name evidence="4" type="primary">LOC113796872</name>
</gene>
<dbReference type="AlphaFoldDB" id="A0A6P6YC00"/>
<dbReference type="InterPro" id="IPR039417">
    <property type="entry name" value="Peptidase_C1A_papain-like"/>
</dbReference>
<keyword evidence="3" id="KW-1185">Reference proteome</keyword>
<comment type="similarity">
    <text evidence="1">Belongs to the peptidase C1 family.</text>
</comment>
<dbReference type="SMART" id="SM00645">
    <property type="entry name" value="Pept_C1"/>
    <property type="match status" value="1"/>
</dbReference>
<evidence type="ECO:0000313" key="4">
    <source>
        <dbReference type="RefSeq" id="XP_027202963.1"/>
    </source>
</evidence>